<evidence type="ECO:0000313" key="2">
    <source>
        <dbReference type="Proteomes" id="UP000510621"/>
    </source>
</evidence>
<gene>
    <name evidence="1" type="ORF">HZT40_11860</name>
</gene>
<dbReference type="KEGG" id="this:HZT40_11860"/>
<evidence type="ECO:0000313" key="1">
    <source>
        <dbReference type="EMBL" id="QLQ32163.1"/>
    </source>
</evidence>
<reference evidence="1" key="1">
    <citation type="submission" date="2020-06" db="EMBL/GenBank/DDBJ databases">
        <title>Analysis procedures for assessing recovery of high quality, complete, closed genomes from Nanopore long read metagenome sequencing.</title>
        <authorList>
            <person name="Bessarab I."/>
            <person name="Arumugam K."/>
            <person name="Haryono M."/>
            <person name="Liu X."/>
            <person name="Roy S."/>
            <person name="Zuniga-Montanez R.E."/>
            <person name="Qiu G."/>
            <person name="Drautz-Moses D.I."/>
            <person name="Law Y.Y."/>
            <person name="Wuertz S."/>
            <person name="Lauro F.M."/>
            <person name="Huson D.H."/>
            <person name="Williams R.B."/>
        </authorList>
    </citation>
    <scope>NUCLEOTIDE SEQUENCE [LARGE SCALE GENOMIC DNA]</scope>
    <source>
        <strain evidence="1">SSD2</strain>
    </source>
</reference>
<dbReference type="Proteomes" id="UP000510621">
    <property type="component" value="Chromosome"/>
</dbReference>
<dbReference type="EMBL" id="CP059265">
    <property type="protein sequence ID" value="QLQ32163.1"/>
    <property type="molecule type" value="Genomic_DNA"/>
</dbReference>
<sequence length="74" mass="8936">MVSWLEREARKEGSASFYWLFRFGDDESENARMRQFAQELKSSYPYIIQLSLEENNLDREIEEYNLFDGLEDTQ</sequence>
<proteinExistence type="predicted"/>
<dbReference type="AlphaFoldDB" id="A0A7L6ASV8"/>
<name>A0A7L6ASV8_9GAMM</name>
<accession>A0A7L6ASV8</accession>
<organism evidence="1 2">
    <name type="scientific">Candidatus Thiothrix singaporensis</name>
    <dbReference type="NCBI Taxonomy" id="2799669"/>
    <lineage>
        <taxon>Bacteria</taxon>
        <taxon>Pseudomonadati</taxon>
        <taxon>Pseudomonadota</taxon>
        <taxon>Gammaproteobacteria</taxon>
        <taxon>Thiotrichales</taxon>
        <taxon>Thiotrichaceae</taxon>
        <taxon>Thiothrix</taxon>
    </lineage>
</organism>
<protein>
    <submittedName>
        <fullName evidence="1">Uncharacterized protein</fullName>
    </submittedName>
</protein>
<keyword evidence="2" id="KW-1185">Reference proteome</keyword>